<dbReference type="InterPro" id="IPR012318">
    <property type="entry name" value="HTH_CRP"/>
</dbReference>
<dbReference type="InterPro" id="IPR036390">
    <property type="entry name" value="WH_DNA-bd_sf"/>
</dbReference>
<sequence>MAIFEQSGIASTYERGESVMRFSSEEPSLFLLSSGTAALQVVDQDQANELNVTHLAPGDVFGSISQDRSANNQIDMYVLAKTQCVVIRLTAQQLAEKCANDPAGIFAVYGEHSRTSLRSLRKVGQLAFFDVRGRVSSALVELCGLPGATTHPDGYMLTNTRVEIAAMVGCTREMVGRVLKQLSGAGLISIHGRKTLVHVAVGR</sequence>
<keyword evidence="7" id="KW-1185">Reference proteome</keyword>
<feature type="domain" description="Cyclic nucleotide-binding" evidence="4">
    <location>
        <begin position="13"/>
        <end position="89"/>
    </location>
</feature>
<dbReference type="RefSeq" id="WP_247285772.1">
    <property type="nucleotide sequence ID" value="NZ_JAKNRW010000001.1"/>
</dbReference>
<dbReference type="PROSITE" id="PS51063">
    <property type="entry name" value="HTH_CRP_2"/>
    <property type="match status" value="1"/>
</dbReference>
<evidence type="ECO:0000259" key="5">
    <source>
        <dbReference type="PROSITE" id="PS51063"/>
    </source>
</evidence>
<dbReference type="InterPro" id="IPR050397">
    <property type="entry name" value="Env_Response_Regulators"/>
</dbReference>
<dbReference type="InterPro" id="IPR018490">
    <property type="entry name" value="cNMP-bd_dom_sf"/>
</dbReference>
<dbReference type="SUPFAM" id="SSF51206">
    <property type="entry name" value="cAMP-binding domain-like"/>
    <property type="match status" value="1"/>
</dbReference>
<dbReference type="Gene3D" id="1.10.10.10">
    <property type="entry name" value="Winged helix-like DNA-binding domain superfamily/Winged helix DNA-binding domain"/>
    <property type="match status" value="1"/>
</dbReference>
<evidence type="ECO:0000259" key="4">
    <source>
        <dbReference type="PROSITE" id="PS50042"/>
    </source>
</evidence>
<evidence type="ECO:0000256" key="1">
    <source>
        <dbReference type="ARBA" id="ARBA00023015"/>
    </source>
</evidence>
<dbReference type="Gene3D" id="2.60.120.10">
    <property type="entry name" value="Jelly Rolls"/>
    <property type="match status" value="1"/>
</dbReference>
<dbReference type="InterPro" id="IPR036388">
    <property type="entry name" value="WH-like_DNA-bd_sf"/>
</dbReference>
<dbReference type="SMART" id="SM00419">
    <property type="entry name" value="HTH_CRP"/>
    <property type="match status" value="1"/>
</dbReference>
<dbReference type="Pfam" id="PF13545">
    <property type="entry name" value="HTH_Crp_2"/>
    <property type="match status" value="1"/>
</dbReference>
<gene>
    <name evidence="6" type="ORF">L9059_00675</name>
</gene>
<proteinExistence type="predicted"/>
<name>A0ABT0ESL7_9PSED</name>
<dbReference type="Pfam" id="PF00027">
    <property type="entry name" value="cNMP_binding"/>
    <property type="match status" value="1"/>
</dbReference>
<dbReference type="PROSITE" id="PS50042">
    <property type="entry name" value="CNMP_BINDING_3"/>
    <property type="match status" value="1"/>
</dbReference>
<evidence type="ECO:0000256" key="2">
    <source>
        <dbReference type="ARBA" id="ARBA00023125"/>
    </source>
</evidence>
<dbReference type="PANTHER" id="PTHR24567">
    <property type="entry name" value="CRP FAMILY TRANSCRIPTIONAL REGULATORY PROTEIN"/>
    <property type="match status" value="1"/>
</dbReference>
<keyword evidence="2" id="KW-0238">DNA-binding</keyword>
<evidence type="ECO:0000313" key="6">
    <source>
        <dbReference type="EMBL" id="MCK1788728.1"/>
    </source>
</evidence>
<dbReference type="PRINTS" id="PR00034">
    <property type="entry name" value="HTHCRP"/>
</dbReference>
<evidence type="ECO:0000313" key="7">
    <source>
        <dbReference type="Proteomes" id="UP001299876"/>
    </source>
</evidence>
<accession>A0ABT0ESL7</accession>
<comment type="caution">
    <text evidence="6">The sequence shown here is derived from an EMBL/GenBank/DDBJ whole genome shotgun (WGS) entry which is preliminary data.</text>
</comment>
<dbReference type="EMBL" id="JAKNRW010000001">
    <property type="protein sequence ID" value="MCK1788728.1"/>
    <property type="molecule type" value="Genomic_DNA"/>
</dbReference>
<evidence type="ECO:0000256" key="3">
    <source>
        <dbReference type="ARBA" id="ARBA00023163"/>
    </source>
</evidence>
<dbReference type="CDD" id="cd00038">
    <property type="entry name" value="CAP_ED"/>
    <property type="match status" value="1"/>
</dbReference>
<reference evidence="6 7" key="1">
    <citation type="submission" date="2022-02" db="EMBL/GenBank/DDBJ databases">
        <title>Comparative genomics of the first Antarctic Pseudomonas spp. capable of biotransforming 2,4,6-Trinitrotoluene.</title>
        <authorList>
            <person name="Cabrera M.A."/>
            <person name="Marquez S.L."/>
            <person name="Perez-Donoso J.M."/>
        </authorList>
    </citation>
    <scope>NUCLEOTIDE SEQUENCE [LARGE SCALE GENOMIC DNA]</scope>
    <source>
        <strain evidence="6 7">TNT19</strain>
    </source>
</reference>
<dbReference type="InterPro" id="IPR014710">
    <property type="entry name" value="RmlC-like_jellyroll"/>
</dbReference>
<dbReference type="InterPro" id="IPR000595">
    <property type="entry name" value="cNMP-bd_dom"/>
</dbReference>
<feature type="domain" description="HTH crp-type" evidence="5">
    <location>
        <begin position="129"/>
        <end position="201"/>
    </location>
</feature>
<keyword evidence="1" id="KW-0805">Transcription regulation</keyword>
<keyword evidence="3" id="KW-0804">Transcription</keyword>
<dbReference type="SUPFAM" id="SSF46785">
    <property type="entry name" value="Winged helix' DNA-binding domain"/>
    <property type="match status" value="1"/>
</dbReference>
<protein>
    <submittedName>
        <fullName evidence="6">Helix-turn-helix domain-containing protein</fullName>
    </submittedName>
</protein>
<dbReference type="PANTHER" id="PTHR24567:SF68">
    <property type="entry name" value="DNA-BINDING TRANSCRIPTIONAL DUAL REGULATOR CRP"/>
    <property type="match status" value="1"/>
</dbReference>
<dbReference type="Proteomes" id="UP001299876">
    <property type="component" value="Unassembled WGS sequence"/>
</dbReference>
<organism evidence="6 7">
    <name type="scientific">Pseudomonas violetae</name>
    <dbReference type="NCBI Taxonomy" id="2915813"/>
    <lineage>
        <taxon>Bacteria</taxon>
        <taxon>Pseudomonadati</taxon>
        <taxon>Pseudomonadota</taxon>
        <taxon>Gammaproteobacteria</taxon>
        <taxon>Pseudomonadales</taxon>
        <taxon>Pseudomonadaceae</taxon>
        <taxon>Pseudomonas</taxon>
    </lineage>
</organism>